<dbReference type="AlphaFoldDB" id="A0ABD1NEP9"/>
<keyword evidence="5" id="KW-1185">Reference proteome</keyword>
<evidence type="ECO:0000313" key="4">
    <source>
        <dbReference type="EMBL" id="KAL2346038.1"/>
    </source>
</evidence>
<dbReference type="InterPro" id="IPR013083">
    <property type="entry name" value="Znf_RING/FYVE/PHD"/>
</dbReference>
<evidence type="ECO:0000313" key="5">
    <source>
        <dbReference type="Proteomes" id="UP001603857"/>
    </source>
</evidence>
<dbReference type="Pfam" id="PF13920">
    <property type="entry name" value="zf-C3HC4_3"/>
    <property type="match status" value="1"/>
</dbReference>
<evidence type="ECO:0000256" key="2">
    <source>
        <dbReference type="ARBA" id="ARBA00022771"/>
    </source>
</evidence>
<protein>
    <recommendedName>
        <fullName evidence="6">BOI-related E3 ubiquitin-protein ligase 3</fullName>
    </recommendedName>
</protein>
<name>A0ABD1NEP9_9FABA</name>
<keyword evidence="2" id="KW-0863">Zinc-finger</keyword>
<organism evidence="4 5">
    <name type="scientific">Flemingia macrophylla</name>
    <dbReference type="NCBI Taxonomy" id="520843"/>
    <lineage>
        <taxon>Eukaryota</taxon>
        <taxon>Viridiplantae</taxon>
        <taxon>Streptophyta</taxon>
        <taxon>Embryophyta</taxon>
        <taxon>Tracheophyta</taxon>
        <taxon>Spermatophyta</taxon>
        <taxon>Magnoliopsida</taxon>
        <taxon>eudicotyledons</taxon>
        <taxon>Gunneridae</taxon>
        <taxon>Pentapetalae</taxon>
        <taxon>rosids</taxon>
        <taxon>fabids</taxon>
        <taxon>Fabales</taxon>
        <taxon>Fabaceae</taxon>
        <taxon>Papilionoideae</taxon>
        <taxon>50 kb inversion clade</taxon>
        <taxon>NPAAA clade</taxon>
        <taxon>indigoferoid/millettioid clade</taxon>
        <taxon>Phaseoleae</taxon>
        <taxon>Flemingia</taxon>
    </lineage>
</organism>
<comment type="caution">
    <text evidence="4">The sequence shown here is derived from an EMBL/GenBank/DDBJ whole genome shotgun (WGS) entry which is preliminary data.</text>
</comment>
<dbReference type="PIRSF" id="PIRSF036836">
    <property type="entry name" value="RNase_bind_SBP1"/>
    <property type="match status" value="1"/>
</dbReference>
<dbReference type="PANTHER" id="PTHR42647">
    <property type="entry name" value="SBP (S-RIBONUCLEASE BINDING PROTEIN) FAMILY PROTEIN"/>
    <property type="match status" value="1"/>
</dbReference>
<dbReference type="Gene3D" id="3.30.40.10">
    <property type="entry name" value="Zinc/RING finger domain, C3HC4 (zinc finger)"/>
    <property type="match status" value="1"/>
</dbReference>
<dbReference type="GO" id="GO:0008270">
    <property type="term" value="F:zinc ion binding"/>
    <property type="evidence" value="ECO:0007669"/>
    <property type="project" value="UniProtKB-KW"/>
</dbReference>
<evidence type="ECO:0000256" key="3">
    <source>
        <dbReference type="ARBA" id="ARBA00022833"/>
    </source>
</evidence>
<dbReference type="EMBL" id="JBGMDY010000001">
    <property type="protein sequence ID" value="KAL2346038.1"/>
    <property type="molecule type" value="Genomic_DNA"/>
</dbReference>
<evidence type="ECO:0000256" key="1">
    <source>
        <dbReference type="ARBA" id="ARBA00022723"/>
    </source>
</evidence>
<evidence type="ECO:0008006" key="6">
    <source>
        <dbReference type="Google" id="ProtNLM"/>
    </source>
</evidence>
<dbReference type="Proteomes" id="UP001603857">
    <property type="component" value="Unassembled WGS sequence"/>
</dbReference>
<gene>
    <name evidence="4" type="ORF">Fmac_000038</name>
</gene>
<accession>A0ABD1NEP9</accession>
<sequence>MAIEAHLYPNNPRFPFSRSKNLMLNNTQSCLNSQVYSLKHHQQQFSQHLDHVRQMNPNLSLVDPCVSNVHQNVNTFNKYTCNAQPLVSYPQGFDEQKEIDHYIRSQSEKLRILLEEQRKQQVEELLRKVELNALYLLRQKDKEIAEARMRTSELNEFLRKLEVENQSWRRMAEEKEAIVLSLHNSLEEMKVCREDAESCCDDNMGKGGGVGEDEQIRKRTTNCKCCNSQKSCFMFLPCRHLCSCKTCEPFLLVCPVCSVPKKSSIETLIV</sequence>
<reference evidence="4 5" key="1">
    <citation type="submission" date="2024-08" db="EMBL/GenBank/DDBJ databases">
        <title>Insights into the chromosomal genome structure of Flemingia macrophylla.</title>
        <authorList>
            <person name="Ding Y."/>
            <person name="Zhao Y."/>
            <person name="Bi W."/>
            <person name="Wu M."/>
            <person name="Zhao G."/>
            <person name="Gong Y."/>
            <person name="Li W."/>
            <person name="Zhang P."/>
        </authorList>
    </citation>
    <scope>NUCLEOTIDE SEQUENCE [LARGE SCALE GENOMIC DNA]</scope>
    <source>
        <strain evidence="4">DYQJB</strain>
        <tissue evidence="4">Leaf</tissue>
    </source>
</reference>
<dbReference type="PANTHER" id="PTHR42647:SF6">
    <property type="entry name" value="RING-TYPE DOMAIN-CONTAINING PROTEIN"/>
    <property type="match status" value="1"/>
</dbReference>
<proteinExistence type="predicted"/>
<keyword evidence="3" id="KW-0862">Zinc</keyword>
<keyword evidence="1" id="KW-0479">Metal-binding</keyword>